<keyword evidence="2" id="KW-1185">Reference proteome</keyword>
<dbReference type="PaxDb" id="39947-A0A0P0WNB7"/>
<name>A0A0P0WNB7_ORYSJ</name>
<dbReference type="InParanoid" id="A0A0P0WNB7"/>
<organism evidence="1 2">
    <name type="scientific">Oryza sativa subsp. japonica</name>
    <name type="common">Rice</name>
    <dbReference type="NCBI Taxonomy" id="39947"/>
    <lineage>
        <taxon>Eukaryota</taxon>
        <taxon>Viridiplantae</taxon>
        <taxon>Streptophyta</taxon>
        <taxon>Embryophyta</taxon>
        <taxon>Tracheophyta</taxon>
        <taxon>Spermatophyta</taxon>
        <taxon>Magnoliopsida</taxon>
        <taxon>Liliopsida</taxon>
        <taxon>Poales</taxon>
        <taxon>Poaceae</taxon>
        <taxon>BOP clade</taxon>
        <taxon>Oryzoideae</taxon>
        <taxon>Oryzeae</taxon>
        <taxon>Oryzinae</taxon>
        <taxon>Oryza</taxon>
        <taxon>Oryza sativa</taxon>
    </lineage>
</organism>
<protein>
    <submittedName>
        <fullName evidence="1">Os05g0464001 protein</fullName>
    </submittedName>
</protein>
<dbReference type="Gramene" id="Os05t0464001-00">
    <property type="protein sequence ID" value="Os05t0464001-00"/>
    <property type="gene ID" value="Os05g0464001"/>
</dbReference>
<dbReference type="AlphaFoldDB" id="A0A0P0WNB7"/>
<accession>A0A0P0WNB7</accession>
<dbReference type="Proteomes" id="UP000059680">
    <property type="component" value="Chromosome 5"/>
</dbReference>
<dbReference type="STRING" id="39947.A0A0P0WNB7"/>
<dbReference type="SMR" id="A0A0P0WNB7"/>
<evidence type="ECO:0000313" key="1">
    <source>
        <dbReference type="EMBL" id="BAS94436.1"/>
    </source>
</evidence>
<dbReference type="EMBL" id="AP014961">
    <property type="protein sequence ID" value="BAS94436.1"/>
    <property type="molecule type" value="Genomic_DNA"/>
</dbReference>
<sequence length="85" mass="9681">MNQGFLCCFVQAVNSGANSYICYGCASIVKNICYFSKPEMLQELLKDANIRKVLSMQLRLFLCKKIVQSLLISQMKHNNQRISLS</sequence>
<proteinExistence type="predicted"/>
<gene>
    <name evidence="1" type="ordered locus">Os05g0464001</name>
    <name evidence="1" type="ORF">OSNPB_050464001</name>
</gene>
<reference evidence="2" key="1">
    <citation type="journal article" date="2005" name="Nature">
        <title>The map-based sequence of the rice genome.</title>
        <authorList>
            <consortium name="International rice genome sequencing project (IRGSP)"/>
            <person name="Matsumoto T."/>
            <person name="Wu J."/>
            <person name="Kanamori H."/>
            <person name="Katayose Y."/>
            <person name="Fujisawa M."/>
            <person name="Namiki N."/>
            <person name="Mizuno H."/>
            <person name="Yamamoto K."/>
            <person name="Antonio B.A."/>
            <person name="Baba T."/>
            <person name="Sakata K."/>
            <person name="Nagamura Y."/>
            <person name="Aoki H."/>
            <person name="Arikawa K."/>
            <person name="Arita K."/>
            <person name="Bito T."/>
            <person name="Chiden Y."/>
            <person name="Fujitsuka N."/>
            <person name="Fukunaka R."/>
            <person name="Hamada M."/>
            <person name="Harada C."/>
            <person name="Hayashi A."/>
            <person name="Hijishita S."/>
            <person name="Honda M."/>
            <person name="Hosokawa S."/>
            <person name="Ichikawa Y."/>
            <person name="Idonuma A."/>
            <person name="Iijima M."/>
            <person name="Ikeda M."/>
            <person name="Ikeno M."/>
            <person name="Ito K."/>
            <person name="Ito S."/>
            <person name="Ito T."/>
            <person name="Ito Y."/>
            <person name="Ito Y."/>
            <person name="Iwabuchi A."/>
            <person name="Kamiya K."/>
            <person name="Karasawa W."/>
            <person name="Kurita K."/>
            <person name="Katagiri S."/>
            <person name="Kikuta A."/>
            <person name="Kobayashi H."/>
            <person name="Kobayashi N."/>
            <person name="Machita K."/>
            <person name="Maehara T."/>
            <person name="Masukawa M."/>
            <person name="Mizubayashi T."/>
            <person name="Mukai Y."/>
            <person name="Nagasaki H."/>
            <person name="Nagata Y."/>
            <person name="Naito S."/>
            <person name="Nakashima M."/>
            <person name="Nakama Y."/>
            <person name="Nakamichi Y."/>
            <person name="Nakamura M."/>
            <person name="Meguro A."/>
            <person name="Negishi M."/>
            <person name="Ohta I."/>
            <person name="Ohta T."/>
            <person name="Okamoto M."/>
            <person name="Ono N."/>
            <person name="Saji S."/>
            <person name="Sakaguchi M."/>
            <person name="Sakai K."/>
            <person name="Shibata M."/>
            <person name="Shimokawa T."/>
            <person name="Song J."/>
            <person name="Takazaki Y."/>
            <person name="Terasawa K."/>
            <person name="Tsugane M."/>
            <person name="Tsuji K."/>
            <person name="Ueda S."/>
            <person name="Waki K."/>
            <person name="Yamagata H."/>
            <person name="Yamamoto M."/>
            <person name="Yamamoto S."/>
            <person name="Yamane H."/>
            <person name="Yoshiki S."/>
            <person name="Yoshihara R."/>
            <person name="Yukawa K."/>
            <person name="Zhong H."/>
            <person name="Yano M."/>
            <person name="Yuan Q."/>
            <person name="Ouyang S."/>
            <person name="Liu J."/>
            <person name="Jones K.M."/>
            <person name="Gansberger K."/>
            <person name="Moffat K."/>
            <person name="Hill J."/>
            <person name="Bera J."/>
            <person name="Fadrosh D."/>
            <person name="Jin S."/>
            <person name="Johri S."/>
            <person name="Kim M."/>
            <person name="Overton L."/>
            <person name="Reardon M."/>
            <person name="Tsitrin T."/>
            <person name="Vuong H."/>
            <person name="Weaver B."/>
            <person name="Ciecko A."/>
            <person name="Tallon L."/>
            <person name="Jackson J."/>
            <person name="Pai G."/>
            <person name="Aken S.V."/>
            <person name="Utterback T."/>
            <person name="Reidmuller S."/>
            <person name="Feldblyum T."/>
            <person name="Hsiao J."/>
            <person name="Zismann V."/>
            <person name="Iobst S."/>
            <person name="de Vazeille A.R."/>
            <person name="Buell C.R."/>
            <person name="Ying K."/>
            <person name="Li Y."/>
            <person name="Lu T."/>
            <person name="Huang Y."/>
            <person name="Zhao Q."/>
            <person name="Feng Q."/>
            <person name="Zhang L."/>
            <person name="Zhu J."/>
            <person name="Weng Q."/>
            <person name="Mu J."/>
            <person name="Lu Y."/>
            <person name="Fan D."/>
            <person name="Liu Y."/>
            <person name="Guan J."/>
            <person name="Zhang Y."/>
            <person name="Yu S."/>
            <person name="Liu X."/>
            <person name="Zhang Y."/>
            <person name="Hong G."/>
            <person name="Han B."/>
            <person name="Choisne N."/>
            <person name="Demange N."/>
            <person name="Orjeda G."/>
            <person name="Samain S."/>
            <person name="Cattolico L."/>
            <person name="Pelletier E."/>
            <person name="Couloux A."/>
            <person name="Segurens B."/>
            <person name="Wincker P."/>
            <person name="D'Hont A."/>
            <person name="Scarpelli C."/>
            <person name="Weissenbach J."/>
            <person name="Salanoubat M."/>
            <person name="Quetier F."/>
            <person name="Yu Y."/>
            <person name="Kim H.R."/>
            <person name="Rambo T."/>
            <person name="Currie J."/>
            <person name="Collura K."/>
            <person name="Luo M."/>
            <person name="Yang T."/>
            <person name="Ammiraju J.S.S."/>
            <person name="Engler F."/>
            <person name="Soderlund C."/>
            <person name="Wing R.A."/>
            <person name="Palmer L.E."/>
            <person name="de la Bastide M."/>
            <person name="Spiegel L."/>
            <person name="Nascimento L."/>
            <person name="Zutavern T."/>
            <person name="O'Shaughnessy A."/>
            <person name="Dike S."/>
            <person name="Dedhia N."/>
            <person name="Preston R."/>
            <person name="Balija V."/>
            <person name="McCombie W.R."/>
            <person name="Chow T."/>
            <person name="Chen H."/>
            <person name="Chung M."/>
            <person name="Chen C."/>
            <person name="Shaw J."/>
            <person name="Wu H."/>
            <person name="Hsiao K."/>
            <person name="Chao Y."/>
            <person name="Chu M."/>
            <person name="Cheng C."/>
            <person name="Hour A."/>
            <person name="Lee P."/>
            <person name="Lin S."/>
            <person name="Lin Y."/>
            <person name="Liou J."/>
            <person name="Liu S."/>
            <person name="Hsing Y."/>
            <person name="Raghuvanshi S."/>
            <person name="Mohanty A."/>
            <person name="Bharti A.K."/>
            <person name="Gaur A."/>
            <person name="Gupta V."/>
            <person name="Kumar D."/>
            <person name="Ravi V."/>
            <person name="Vij S."/>
            <person name="Kapur A."/>
            <person name="Khurana P."/>
            <person name="Khurana P."/>
            <person name="Khurana J.P."/>
            <person name="Tyagi A.K."/>
            <person name="Gaikwad K."/>
            <person name="Singh A."/>
            <person name="Dalal V."/>
            <person name="Srivastava S."/>
            <person name="Dixit A."/>
            <person name="Pal A.K."/>
            <person name="Ghazi I.A."/>
            <person name="Yadav M."/>
            <person name="Pandit A."/>
            <person name="Bhargava A."/>
            <person name="Sureshbabu K."/>
            <person name="Batra K."/>
            <person name="Sharma T.R."/>
            <person name="Mohapatra T."/>
            <person name="Singh N.K."/>
            <person name="Messing J."/>
            <person name="Nelson A.B."/>
            <person name="Fuks G."/>
            <person name="Kavchok S."/>
            <person name="Keizer G."/>
            <person name="Linton E."/>
            <person name="Llaca V."/>
            <person name="Song R."/>
            <person name="Tanyolac B."/>
            <person name="Young S."/>
            <person name="Ho-Il K."/>
            <person name="Hahn J.H."/>
            <person name="Sangsakoo G."/>
            <person name="Vanavichit A."/>
            <person name="de Mattos Luiz.A.T."/>
            <person name="Zimmer P.D."/>
            <person name="Malone G."/>
            <person name="Dellagostin O."/>
            <person name="de Oliveira A.C."/>
            <person name="Bevan M."/>
            <person name="Bancroft I."/>
            <person name="Minx P."/>
            <person name="Cordum H."/>
            <person name="Wilson R."/>
            <person name="Cheng Z."/>
            <person name="Jin W."/>
            <person name="Jiang J."/>
            <person name="Leong S.A."/>
            <person name="Iwama H."/>
            <person name="Gojobori T."/>
            <person name="Itoh T."/>
            <person name="Niimura Y."/>
            <person name="Fujii Y."/>
            <person name="Habara T."/>
            <person name="Sakai H."/>
            <person name="Sato Y."/>
            <person name="Wilson G."/>
            <person name="Kumar K."/>
            <person name="McCouch S."/>
            <person name="Juretic N."/>
            <person name="Hoen D."/>
            <person name="Wright S."/>
            <person name="Bruskiewich R."/>
            <person name="Bureau T."/>
            <person name="Miyao A."/>
            <person name="Hirochika H."/>
            <person name="Nishikawa T."/>
            <person name="Kadowaki K."/>
            <person name="Sugiura M."/>
            <person name="Burr B."/>
            <person name="Sasaki T."/>
        </authorList>
    </citation>
    <scope>NUCLEOTIDE SEQUENCE [LARGE SCALE GENOMIC DNA]</scope>
    <source>
        <strain evidence="2">cv. Nipponbare</strain>
    </source>
</reference>
<reference evidence="1 2" key="3">
    <citation type="journal article" date="2013" name="Rice">
        <title>Improvement of the Oryza sativa Nipponbare reference genome using next generation sequence and optical map data.</title>
        <authorList>
            <person name="Kawahara Y."/>
            <person name="de la Bastide M."/>
            <person name="Hamilton J.P."/>
            <person name="Kanamori H."/>
            <person name="McCombie W.R."/>
            <person name="Ouyang S."/>
            <person name="Schwartz D.C."/>
            <person name="Tanaka T."/>
            <person name="Wu J."/>
            <person name="Zhou S."/>
            <person name="Childs K.L."/>
            <person name="Davidson R.M."/>
            <person name="Lin H."/>
            <person name="Quesada-Ocampo L."/>
            <person name="Vaillancourt B."/>
            <person name="Sakai H."/>
            <person name="Lee S.S."/>
            <person name="Kim J."/>
            <person name="Numa H."/>
            <person name="Itoh T."/>
            <person name="Buell C.R."/>
            <person name="Matsumoto T."/>
        </authorList>
    </citation>
    <scope>NUCLEOTIDE SEQUENCE [LARGE SCALE GENOMIC DNA]</scope>
    <source>
        <strain evidence="2">cv. Nipponbare</strain>
    </source>
</reference>
<evidence type="ECO:0000313" key="2">
    <source>
        <dbReference type="Proteomes" id="UP000059680"/>
    </source>
</evidence>
<reference evidence="1 2" key="2">
    <citation type="journal article" date="2013" name="Plant Cell Physiol.">
        <title>Rice Annotation Project Database (RAP-DB): an integrative and interactive database for rice genomics.</title>
        <authorList>
            <person name="Sakai H."/>
            <person name="Lee S.S."/>
            <person name="Tanaka T."/>
            <person name="Numa H."/>
            <person name="Kim J."/>
            <person name="Kawahara Y."/>
            <person name="Wakimoto H."/>
            <person name="Yang C.C."/>
            <person name="Iwamoto M."/>
            <person name="Abe T."/>
            <person name="Yamada Y."/>
            <person name="Muto A."/>
            <person name="Inokuchi H."/>
            <person name="Ikemura T."/>
            <person name="Matsumoto T."/>
            <person name="Sasaki T."/>
            <person name="Itoh T."/>
        </authorList>
    </citation>
    <scope>NUCLEOTIDE SEQUENCE [LARGE SCALE GENOMIC DNA]</scope>
    <source>
        <strain evidence="2">cv. Nipponbare</strain>
    </source>
</reference>